<proteinExistence type="predicted"/>
<feature type="chain" id="PRO_5034669757" evidence="2">
    <location>
        <begin position="34"/>
        <end position="220"/>
    </location>
</feature>
<reference evidence="3" key="3">
    <citation type="submission" date="2025-09" db="UniProtKB">
        <authorList>
            <consortium name="Ensembl"/>
        </authorList>
    </citation>
    <scope>IDENTIFICATION</scope>
</reference>
<organism evidence="3 4">
    <name type="scientific">Gouania willdenowi</name>
    <name type="common">Blunt-snouted clingfish</name>
    <name type="synonym">Lepadogaster willdenowi</name>
    <dbReference type="NCBI Taxonomy" id="441366"/>
    <lineage>
        <taxon>Eukaryota</taxon>
        <taxon>Metazoa</taxon>
        <taxon>Chordata</taxon>
        <taxon>Craniata</taxon>
        <taxon>Vertebrata</taxon>
        <taxon>Euteleostomi</taxon>
        <taxon>Actinopterygii</taxon>
        <taxon>Neopterygii</taxon>
        <taxon>Teleostei</taxon>
        <taxon>Neoteleostei</taxon>
        <taxon>Acanthomorphata</taxon>
        <taxon>Ovalentaria</taxon>
        <taxon>Blenniimorphae</taxon>
        <taxon>Blenniiformes</taxon>
        <taxon>Gobiesocoidei</taxon>
        <taxon>Gobiesocidae</taxon>
        <taxon>Gobiesocinae</taxon>
        <taxon>Gouania</taxon>
    </lineage>
</organism>
<keyword evidence="1" id="KW-0472">Membrane</keyword>
<keyword evidence="1" id="KW-0812">Transmembrane</keyword>
<keyword evidence="4" id="KW-1185">Reference proteome</keyword>
<dbReference type="Ensembl" id="ENSGWIT00000031843.1">
    <property type="protein sequence ID" value="ENSGWIP00000029168.1"/>
    <property type="gene ID" value="ENSGWIG00000015232.1"/>
</dbReference>
<dbReference type="AlphaFoldDB" id="A0A8C5GEM5"/>
<reference evidence="3" key="1">
    <citation type="submission" date="2020-06" db="EMBL/GenBank/DDBJ databases">
        <authorList>
            <consortium name="Wellcome Sanger Institute Data Sharing"/>
        </authorList>
    </citation>
    <scope>NUCLEOTIDE SEQUENCE [LARGE SCALE GENOMIC DNA]</scope>
</reference>
<protein>
    <submittedName>
        <fullName evidence="3">Uncharacterized protein</fullName>
    </submittedName>
</protein>
<evidence type="ECO:0000256" key="1">
    <source>
        <dbReference type="SAM" id="Phobius"/>
    </source>
</evidence>
<feature type="transmembrane region" description="Helical" evidence="1">
    <location>
        <begin position="101"/>
        <end position="123"/>
    </location>
</feature>
<keyword evidence="1" id="KW-1133">Transmembrane helix</keyword>
<evidence type="ECO:0000256" key="2">
    <source>
        <dbReference type="SAM" id="SignalP"/>
    </source>
</evidence>
<accession>A0A8C5GEM5</accession>
<name>A0A8C5GEM5_GOUWI</name>
<sequence>MFAQNGRASHDSTNCNFNLLSFLMIHFFPLAESSTFETMTFGDTNDINHLILEEDSRYRHGLLQMLFGPLHLYNMSLLLLYRQETHLETQFNVNVMQRLFLHYLEILVQLFFSCLVLPSLAVFGEGLLLALVPEPHENTLFVKSASTSCYIKLHTESCAVHLPQDVSHASLVSQETREVDGQAGVIFGPGADLPSVLLTAFSGQEAHVPVARCVKLAMRL</sequence>
<evidence type="ECO:0000313" key="4">
    <source>
        <dbReference type="Proteomes" id="UP000694680"/>
    </source>
</evidence>
<dbReference type="Proteomes" id="UP000694680">
    <property type="component" value="Chromosome 8"/>
</dbReference>
<keyword evidence="2" id="KW-0732">Signal</keyword>
<evidence type="ECO:0000313" key="3">
    <source>
        <dbReference type="Ensembl" id="ENSGWIP00000029168.1"/>
    </source>
</evidence>
<reference evidence="3" key="2">
    <citation type="submission" date="2025-08" db="UniProtKB">
        <authorList>
            <consortium name="Ensembl"/>
        </authorList>
    </citation>
    <scope>IDENTIFICATION</scope>
</reference>
<feature type="signal peptide" evidence="2">
    <location>
        <begin position="1"/>
        <end position="33"/>
    </location>
</feature>